<feature type="region of interest" description="Disordered" evidence="7">
    <location>
        <begin position="56"/>
        <end position="144"/>
    </location>
</feature>
<evidence type="ECO:0000313" key="10">
    <source>
        <dbReference type="Proteomes" id="UP000541444"/>
    </source>
</evidence>
<keyword evidence="6" id="KW-0175">Coiled coil</keyword>
<evidence type="ECO:0000256" key="3">
    <source>
        <dbReference type="ARBA" id="ARBA00022490"/>
    </source>
</evidence>
<keyword evidence="10" id="KW-1185">Reference proteome</keyword>
<evidence type="ECO:0000256" key="7">
    <source>
        <dbReference type="SAM" id="MobiDB-lite"/>
    </source>
</evidence>
<dbReference type="OrthoDB" id="621651at2759"/>
<dbReference type="InterPro" id="IPR044806">
    <property type="entry name" value="WVD2/WDL1-4"/>
</dbReference>
<keyword evidence="5" id="KW-0206">Cytoskeleton</keyword>
<dbReference type="GO" id="GO:0005874">
    <property type="term" value="C:microtubule"/>
    <property type="evidence" value="ECO:0007669"/>
    <property type="project" value="UniProtKB-KW"/>
</dbReference>
<name>A0A7J7NDK6_9MAGN</name>
<dbReference type="InterPro" id="IPR027329">
    <property type="entry name" value="TPX2_C"/>
</dbReference>
<evidence type="ECO:0000256" key="4">
    <source>
        <dbReference type="ARBA" id="ARBA00022701"/>
    </source>
</evidence>
<evidence type="ECO:0000256" key="6">
    <source>
        <dbReference type="SAM" id="Coils"/>
    </source>
</evidence>
<dbReference type="EMBL" id="JACGCM010000854">
    <property type="protein sequence ID" value="KAF6165321.1"/>
    <property type="molecule type" value="Genomic_DNA"/>
</dbReference>
<dbReference type="PANTHER" id="PTHR46372">
    <property type="entry name" value="PROTEIN WVD2-LIKE 3"/>
    <property type="match status" value="1"/>
</dbReference>
<evidence type="ECO:0000259" key="8">
    <source>
        <dbReference type="Pfam" id="PF06886"/>
    </source>
</evidence>
<gene>
    <name evidence="9" type="ORF">GIB67_018765</name>
</gene>
<dbReference type="PANTHER" id="PTHR46372:SF26">
    <property type="entry name" value="(WILD MALAYSIAN BANANA) HYPOTHETICAL PROTEIN"/>
    <property type="match status" value="1"/>
</dbReference>
<sequence length="144" mass="16355">MFSFIREIPCMYFQKQEEKLNIKEAQRMDFQAKSKEKADAEIKKLRQNLGFKAKPMPDFYRETETPKNQIKKLPLTRPISPKLGRKPSMISVPETCSLTPRRPSTKADTSNHSAENTSHTSSTQSVSSLPKTSSHENASPNIQS</sequence>
<reference evidence="9 10" key="1">
    <citation type="journal article" date="2020" name="IScience">
        <title>Genome Sequencing of the Endangered Kingdonia uniflora (Circaeasteraceae, Ranunculales) Reveals Potential Mechanisms of Evolutionary Specialization.</title>
        <authorList>
            <person name="Sun Y."/>
            <person name="Deng T."/>
            <person name="Zhang A."/>
            <person name="Moore M.J."/>
            <person name="Landis J.B."/>
            <person name="Lin N."/>
            <person name="Zhang H."/>
            <person name="Zhang X."/>
            <person name="Huang J."/>
            <person name="Zhang X."/>
            <person name="Sun H."/>
            <person name="Wang H."/>
        </authorList>
    </citation>
    <scope>NUCLEOTIDE SEQUENCE [LARGE SCALE GENOMIC DNA]</scope>
    <source>
        <strain evidence="9">TB1705</strain>
        <tissue evidence="9">Leaf</tissue>
    </source>
</reference>
<feature type="compositionally biased region" description="Polar residues" evidence="7">
    <location>
        <begin position="106"/>
        <end position="116"/>
    </location>
</feature>
<comment type="subcellular location">
    <subcellularLocation>
        <location evidence="1">Cytoplasm</location>
        <location evidence="1">Cytoskeleton</location>
    </subcellularLocation>
</comment>
<feature type="coiled-coil region" evidence="6">
    <location>
        <begin position="13"/>
        <end position="48"/>
    </location>
</feature>
<dbReference type="AlphaFoldDB" id="A0A7J7NDK6"/>
<organism evidence="9 10">
    <name type="scientific">Kingdonia uniflora</name>
    <dbReference type="NCBI Taxonomy" id="39325"/>
    <lineage>
        <taxon>Eukaryota</taxon>
        <taxon>Viridiplantae</taxon>
        <taxon>Streptophyta</taxon>
        <taxon>Embryophyta</taxon>
        <taxon>Tracheophyta</taxon>
        <taxon>Spermatophyta</taxon>
        <taxon>Magnoliopsida</taxon>
        <taxon>Ranunculales</taxon>
        <taxon>Circaeasteraceae</taxon>
        <taxon>Kingdonia</taxon>
    </lineage>
</organism>
<evidence type="ECO:0000256" key="1">
    <source>
        <dbReference type="ARBA" id="ARBA00004245"/>
    </source>
</evidence>
<protein>
    <recommendedName>
        <fullName evidence="8">TPX2 C-terminal domain-containing protein</fullName>
    </recommendedName>
</protein>
<dbReference type="Proteomes" id="UP000541444">
    <property type="component" value="Unassembled WGS sequence"/>
</dbReference>
<comment type="caution">
    <text evidence="9">The sequence shown here is derived from an EMBL/GenBank/DDBJ whole genome shotgun (WGS) entry which is preliminary data.</text>
</comment>
<comment type="similarity">
    <text evidence="2">Belongs to the TPX2 family.</text>
</comment>
<feature type="compositionally biased region" description="Polar residues" evidence="7">
    <location>
        <begin position="135"/>
        <end position="144"/>
    </location>
</feature>
<feature type="compositionally biased region" description="Low complexity" evidence="7">
    <location>
        <begin position="117"/>
        <end position="132"/>
    </location>
</feature>
<evidence type="ECO:0000256" key="5">
    <source>
        <dbReference type="ARBA" id="ARBA00023212"/>
    </source>
</evidence>
<dbReference type="Pfam" id="PF06886">
    <property type="entry name" value="TPX2"/>
    <property type="match status" value="1"/>
</dbReference>
<accession>A0A7J7NDK6</accession>
<keyword evidence="4" id="KW-0493">Microtubule</keyword>
<keyword evidence="3" id="KW-0963">Cytoplasm</keyword>
<evidence type="ECO:0000256" key="2">
    <source>
        <dbReference type="ARBA" id="ARBA00005885"/>
    </source>
</evidence>
<dbReference type="GO" id="GO:0000226">
    <property type="term" value="P:microtubule cytoskeleton organization"/>
    <property type="evidence" value="ECO:0007669"/>
    <property type="project" value="InterPro"/>
</dbReference>
<dbReference type="GO" id="GO:0008017">
    <property type="term" value="F:microtubule binding"/>
    <property type="evidence" value="ECO:0007669"/>
    <property type="project" value="InterPro"/>
</dbReference>
<proteinExistence type="inferred from homology"/>
<evidence type="ECO:0000313" key="9">
    <source>
        <dbReference type="EMBL" id="KAF6165321.1"/>
    </source>
</evidence>
<feature type="domain" description="TPX2 C-terminal" evidence="8">
    <location>
        <begin position="12"/>
        <end position="73"/>
    </location>
</feature>